<dbReference type="Pfam" id="PF03492">
    <property type="entry name" value="Methyltransf_7"/>
    <property type="match status" value="1"/>
</dbReference>
<proteinExistence type="predicted"/>
<gene>
    <name evidence="1" type="ORF">CUMW_254450</name>
</gene>
<evidence type="ECO:0000313" key="2">
    <source>
        <dbReference type="Proteomes" id="UP000236630"/>
    </source>
</evidence>
<accession>A0A2H5QRC6</accession>
<dbReference type="AlphaFoldDB" id="A0A2H5QRC6"/>
<protein>
    <submittedName>
        <fullName evidence="1">Uncharacterized protein</fullName>
    </submittedName>
</protein>
<dbReference type="SUPFAM" id="SSF53335">
    <property type="entry name" value="S-adenosyl-L-methionine-dependent methyltransferases"/>
    <property type="match status" value="1"/>
</dbReference>
<dbReference type="InterPro" id="IPR005299">
    <property type="entry name" value="MeTrfase_7"/>
</dbReference>
<comment type="caution">
    <text evidence="1">The sequence shown here is derived from an EMBL/GenBank/DDBJ whole genome shotgun (WGS) entry which is preliminary data.</text>
</comment>
<dbReference type="EMBL" id="BDQV01000666">
    <property type="protein sequence ID" value="GAY67170.1"/>
    <property type="molecule type" value="Genomic_DNA"/>
</dbReference>
<sequence length="351" mass="39625">MVVVNVPCMNGGGGETSYAKNSNIQRTVMSKAWPFLEETIKDMFSSSFPGCFNVADLGCSSGPNTLLVVSKIIDSIHKLYHQVNKKLPEFQVFLNDLPGNDFNSIFESLPDFYERIKKDKFGPCFIAGMPGSFYQRLFPSRGINFIHSSYSVHWLSKVPENLENNKRDIYITKSSPPSVCQAFWEQFQRDFSAFLSLRSEEIVSGGRMFLTFLGRSIADPSSKDCCCLWELLTKSLIQLANEEEVKSIVREQGSFNLDTFESFEVNWDPSDDVNNKSFVFNKDRCGQNVANSIRAVTEPMLASHFGNAVIDPLFARFATLVAEHLAVEKTKHISLVFSMTRKQHAQPDLDI</sequence>
<dbReference type="InterPro" id="IPR029063">
    <property type="entry name" value="SAM-dependent_MTases_sf"/>
</dbReference>
<keyword evidence="2" id="KW-1185">Reference proteome</keyword>
<dbReference type="Gene3D" id="3.40.50.150">
    <property type="entry name" value="Vaccinia Virus protein VP39"/>
    <property type="match status" value="1"/>
</dbReference>
<organism evidence="1 2">
    <name type="scientific">Citrus unshiu</name>
    <name type="common">Satsuma mandarin</name>
    <name type="synonym">Citrus nobilis var. unshiu</name>
    <dbReference type="NCBI Taxonomy" id="55188"/>
    <lineage>
        <taxon>Eukaryota</taxon>
        <taxon>Viridiplantae</taxon>
        <taxon>Streptophyta</taxon>
        <taxon>Embryophyta</taxon>
        <taxon>Tracheophyta</taxon>
        <taxon>Spermatophyta</taxon>
        <taxon>Magnoliopsida</taxon>
        <taxon>eudicotyledons</taxon>
        <taxon>Gunneridae</taxon>
        <taxon>Pentapetalae</taxon>
        <taxon>rosids</taxon>
        <taxon>malvids</taxon>
        <taxon>Sapindales</taxon>
        <taxon>Rutaceae</taxon>
        <taxon>Aurantioideae</taxon>
        <taxon>Citrus</taxon>
    </lineage>
</organism>
<dbReference type="GO" id="GO:0008168">
    <property type="term" value="F:methyltransferase activity"/>
    <property type="evidence" value="ECO:0007669"/>
    <property type="project" value="InterPro"/>
</dbReference>
<dbReference type="Proteomes" id="UP000236630">
    <property type="component" value="Unassembled WGS sequence"/>
</dbReference>
<evidence type="ECO:0000313" key="1">
    <source>
        <dbReference type="EMBL" id="GAY67170.1"/>
    </source>
</evidence>
<name>A0A2H5QRC6_CITUN</name>
<dbReference type="PANTHER" id="PTHR31009">
    <property type="entry name" value="S-ADENOSYL-L-METHIONINE:CARBOXYL METHYLTRANSFERASE FAMILY PROTEIN"/>
    <property type="match status" value="1"/>
</dbReference>
<reference evidence="1 2" key="1">
    <citation type="journal article" date="2017" name="Front. Genet.">
        <title>Draft sequencing of the heterozygous diploid genome of Satsuma (Citrus unshiu Marc.) using a hybrid assembly approach.</title>
        <authorList>
            <person name="Shimizu T."/>
            <person name="Tanizawa Y."/>
            <person name="Mochizuki T."/>
            <person name="Nagasaki H."/>
            <person name="Yoshioka T."/>
            <person name="Toyoda A."/>
            <person name="Fujiyama A."/>
            <person name="Kaminuma E."/>
            <person name="Nakamura Y."/>
        </authorList>
    </citation>
    <scope>NUCLEOTIDE SEQUENCE [LARGE SCALE GENOMIC DNA]</scope>
    <source>
        <strain evidence="2">cv. Miyagawa wase</strain>
    </source>
</reference>